<dbReference type="SUPFAM" id="SSF55821">
    <property type="entry name" value="YrdC/RibB"/>
    <property type="match status" value="1"/>
</dbReference>
<evidence type="ECO:0000256" key="8">
    <source>
        <dbReference type="ARBA" id="ARBA00022695"/>
    </source>
</evidence>
<feature type="binding site" evidence="14">
    <location>
        <position position="188"/>
    </location>
    <ligand>
        <name>ATP</name>
        <dbReference type="ChEBI" id="CHEBI:30616"/>
    </ligand>
</feature>
<dbReference type="Gene3D" id="3.40.50.11030">
    <property type="entry name" value="Threonylcarbamoyl-AMP synthase, C-terminal domain"/>
    <property type="match status" value="1"/>
</dbReference>
<reference evidence="16 17" key="1">
    <citation type="submission" date="2020-03" db="EMBL/GenBank/DDBJ databases">
        <authorList>
            <consortium name="Genoscope - CEA"/>
            <person name="William W."/>
        </authorList>
    </citation>
    <scope>NUCLEOTIDE SEQUENCE [LARGE SCALE GENOMIC DNA]</scope>
    <source>
        <strain evidence="17">DSM 16959</strain>
    </source>
</reference>
<sequence>MNEIGRAVELLRAGELVAIPTETVYGLGADAANPVAVARIFAAKGRPADHPLIVHIPAASHLDQWAKNIPQAAHTLAATFWPGPLTLILQRQPTVPDAVTGGQNTVGLRVPGHPLALALLAAFAAAGGSGGIAAPSANRFGRISPTTADHVREELGDQVALILDGGPCEVGIESTIVDLSRGAPVILRPGAITAEQIAAALHGTPAIGQATASTPRVPGALEAHYAPETGLRLVTAAELPATVEALLAQDLRLAVLALNAAPAGLPPLAWIAAGSNARDYAHQLYAALRELDHVGADLILVEAPPQTMEWQAVHDRLGRAASGAGKRQADPFRP</sequence>
<dbReference type="FunFam" id="3.90.870.10:FF:000009">
    <property type="entry name" value="Threonylcarbamoyl-AMP synthase, putative"/>
    <property type="match status" value="1"/>
</dbReference>
<dbReference type="GO" id="GO:0061710">
    <property type="term" value="F:L-threonylcarbamoyladenylate synthase"/>
    <property type="evidence" value="ECO:0007669"/>
    <property type="project" value="UniProtKB-EC"/>
</dbReference>
<dbReference type="AlphaFoldDB" id="A0A6S6XVM9"/>
<feature type="binding site" evidence="14">
    <location>
        <position position="136"/>
    </location>
    <ligand>
        <name>ATP</name>
        <dbReference type="ChEBI" id="CHEBI:30616"/>
    </ligand>
</feature>
<dbReference type="InterPro" id="IPR017945">
    <property type="entry name" value="DHBP_synth_RibB-like_a/b_dom"/>
</dbReference>
<feature type="binding site" evidence="14">
    <location>
        <position position="55"/>
    </location>
    <ligand>
        <name>L-threonine</name>
        <dbReference type="ChEBI" id="CHEBI:57926"/>
    </ligand>
</feature>
<evidence type="ECO:0000256" key="3">
    <source>
        <dbReference type="ARBA" id="ARBA00012584"/>
    </source>
</evidence>
<evidence type="ECO:0000256" key="14">
    <source>
        <dbReference type="PIRSR" id="PIRSR004930-1"/>
    </source>
</evidence>
<evidence type="ECO:0000313" key="16">
    <source>
        <dbReference type="EMBL" id="CAB1368273.1"/>
    </source>
</evidence>
<dbReference type="RefSeq" id="WP_145771915.1">
    <property type="nucleotide sequence ID" value="NZ_LR778301.1"/>
</dbReference>
<feature type="binding site" evidence="14">
    <location>
        <position position="225"/>
    </location>
    <ligand>
        <name>ATP</name>
        <dbReference type="ChEBI" id="CHEBI:30616"/>
    </ligand>
</feature>
<dbReference type="InterPro" id="IPR038385">
    <property type="entry name" value="Sua5/YwlC_C"/>
</dbReference>
<keyword evidence="6 13" id="KW-0808">Transferase</keyword>
<dbReference type="Proteomes" id="UP000515733">
    <property type="component" value="Chromosome"/>
</dbReference>
<dbReference type="EC" id="2.7.7.87" evidence="3 13"/>
<dbReference type="InterPro" id="IPR005145">
    <property type="entry name" value="Sua5_C"/>
</dbReference>
<keyword evidence="10 13" id="KW-0067">ATP-binding</keyword>
<gene>
    <name evidence="16" type="primary">sua</name>
    <name evidence="16" type="ORF">DENOEST_1108</name>
</gene>
<dbReference type="GO" id="GO:0000049">
    <property type="term" value="F:tRNA binding"/>
    <property type="evidence" value="ECO:0007669"/>
    <property type="project" value="TreeGrafter"/>
</dbReference>
<keyword evidence="7 13" id="KW-0819">tRNA processing</keyword>
<evidence type="ECO:0000256" key="9">
    <source>
        <dbReference type="ARBA" id="ARBA00022741"/>
    </source>
</evidence>
<feature type="binding site" evidence="14">
    <location>
        <position position="109"/>
    </location>
    <ligand>
        <name>L-threonine</name>
        <dbReference type="ChEBI" id="CHEBI:57926"/>
    </ligand>
</feature>
<dbReference type="GO" id="GO:0005524">
    <property type="term" value="F:ATP binding"/>
    <property type="evidence" value="ECO:0007669"/>
    <property type="project" value="UniProtKB-UniRule"/>
</dbReference>
<comment type="catalytic activity">
    <reaction evidence="12 13">
        <text>L-threonine + hydrogencarbonate + ATP = L-threonylcarbamoyladenylate + diphosphate + H2O</text>
        <dbReference type="Rhea" id="RHEA:36407"/>
        <dbReference type="ChEBI" id="CHEBI:15377"/>
        <dbReference type="ChEBI" id="CHEBI:17544"/>
        <dbReference type="ChEBI" id="CHEBI:30616"/>
        <dbReference type="ChEBI" id="CHEBI:33019"/>
        <dbReference type="ChEBI" id="CHEBI:57926"/>
        <dbReference type="ChEBI" id="CHEBI:73682"/>
        <dbReference type="EC" id="2.7.7.87"/>
    </reaction>
</comment>
<dbReference type="InterPro" id="IPR050156">
    <property type="entry name" value="TC-AMP_synthase_SUA5"/>
</dbReference>
<protein>
    <recommendedName>
        <fullName evidence="4 13">Threonylcarbamoyl-AMP synthase</fullName>
        <shortName evidence="13">TC-AMP synthase</shortName>
        <ecNumber evidence="3 13">2.7.7.87</ecNumber>
    </recommendedName>
    <alternativeName>
        <fullName evidence="11 13">L-threonylcarbamoyladenylate synthase</fullName>
    </alternativeName>
</protein>
<evidence type="ECO:0000256" key="12">
    <source>
        <dbReference type="ARBA" id="ARBA00048366"/>
    </source>
</evidence>
<evidence type="ECO:0000256" key="13">
    <source>
        <dbReference type="PIRNR" id="PIRNR004930"/>
    </source>
</evidence>
<feature type="binding site" evidence="14">
    <location>
        <position position="105"/>
    </location>
    <ligand>
        <name>ATP</name>
        <dbReference type="ChEBI" id="CHEBI:30616"/>
    </ligand>
</feature>
<evidence type="ECO:0000256" key="5">
    <source>
        <dbReference type="ARBA" id="ARBA00022490"/>
    </source>
</evidence>
<evidence type="ECO:0000313" key="17">
    <source>
        <dbReference type="Proteomes" id="UP000515733"/>
    </source>
</evidence>
<dbReference type="PIRSF" id="PIRSF004930">
    <property type="entry name" value="Tln_factor_SUA5"/>
    <property type="match status" value="1"/>
</dbReference>
<feature type="binding site" evidence="14">
    <location>
        <position position="144"/>
    </location>
    <ligand>
        <name>ATP</name>
        <dbReference type="ChEBI" id="CHEBI:30616"/>
    </ligand>
</feature>
<accession>A0A6S6XVM9</accession>
<evidence type="ECO:0000256" key="7">
    <source>
        <dbReference type="ARBA" id="ARBA00022694"/>
    </source>
</evidence>
<feature type="binding site" evidence="14">
    <location>
        <position position="134"/>
    </location>
    <ligand>
        <name>L-threonine</name>
        <dbReference type="ChEBI" id="CHEBI:57926"/>
    </ligand>
</feature>
<comment type="similarity">
    <text evidence="2 13">Belongs to the SUA5 family.</text>
</comment>
<dbReference type="InterPro" id="IPR006070">
    <property type="entry name" value="Sua5-like_dom"/>
</dbReference>
<proteinExistence type="inferred from homology"/>
<evidence type="ECO:0000256" key="2">
    <source>
        <dbReference type="ARBA" id="ARBA00007663"/>
    </source>
</evidence>
<comment type="function">
    <text evidence="13">Required for the formation of a threonylcarbamoyl group on adenosine at position 37 (t(6)A37) in tRNAs that read codons beginning with adenine.</text>
</comment>
<keyword evidence="9 13" id="KW-0547">Nucleotide-binding</keyword>
<dbReference type="PANTHER" id="PTHR17490:SF16">
    <property type="entry name" value="THREONYLCARBAMOYL-AMP SYNTHASE"/>
    <property type="match status" value="1"/>
</dbReference>
<dbReference type="GO" id="GO:0003725">
    <property type="term" value="F:double-stranded RNA binding"/>
    <property type="evidence" value="ECO:0007669"/>
    <property type="project" value="UniProtKB-UniRule"/>
</dbReference>
<dbReference type="NCBIfam" id="TIGR00057">
    <property type="entry name" value="L-threonylcarbamoyladenylate synthase"/>
    <property type="match status" value="1"/>
</dbReference>
<dbReference type="Pfam" id="PF01300">
    <property type="entry name" value="Sua5_yciO_yrdC"/>
    <property type="match status" value="1"/>
</dbReference>
<keyword evidence="5 13" id="KW-0963">Cytoplasm</keyword>
<evidence type="ECO:0000256" key="10">
    <source>
        <dbReference type="ARBA" id="ARBA00022840"/>
    </source>
</evidence>
<organism evidence="16 17">
    <name type="scientific">Denitratisoma oestradiolicum</name>
    <dbReference type="NCBI Taxonomy" id="311182"/>
    <lineage>
        <taxon>Bacteria</taxon>
        <taxon>Pseudomonadati</taxon>
        <taxon>Pseudomonadota</taxon>
        <taxon>Betaproteobacteria</taxon>
        <taxon>Nitrosomonadales</taxon>
        <taxon>Sterolibacteriaceae</taxon>
        <taxon>Denitratisoma</taxon>
    </lineage>
</organism>
<feature type="binding site" evidence="14">
    <location>
        <position position="46"/>
    </location>
    <ligand>
        <name>ATP</name>
        <dbReference type="ChEBI" id="CHEBI:30616"/>
    </ligand>
</feature>
<dbReference type="OrthoDB" id="9814580at2"/>
<keyword evidence="17" id="KW-1185">Reference proteome</keyword>
<dbReference type="EMBL" id="LR778301">
    <property type="protein sequence ID" value="CAB1368273.1"/>
    <property type="molecule type" value="Genomic_DNA"/>
</dbReference>
<evidence type="ECO:0000256" key="6">
    <source>
        <dbReference type="ARBA" id="ARBA00022679"/>
    </source>
</evidence>
<feature type="binding site" evidence="14">
    <location>
        <position position="174"/>
    </location>
    <ligand>
        <name>L-threonine</name>
        <dbReference type="ChEBI" id="CHEBI:57926"/>
    </ligand>
</feature>
<dbReference type="PROSITE" id="PS51163">
    <property type="entry name" value="YRDC"/>
    <property type="match status" value="1"/>
</dbReference>
<evidence type="ECO:0000256" key="1">
    <source>
        <dbReference type="ARBA" id="ARBA00004496"/>
    </source>
</evidence>
<keyword evidence="8 13" id="KW-0548">Nucleotidyltransferase</keyword>
<dbReference type="GO" id="GO:0006450">
    <property type="term" value="P:regulation of translational fidelity"/>
    <property type="evidence" value="ECO:0007669"/>
    <property type="project" value="TreeGrafter"/>
</dbReference>
<evidence type="ECO:0000259" key="15">
    <source>
        <dbReference type="PROSITE" id="PS51163"/>
    </source>
</evidence>
<name>A0A6S6XVM9_9PROT</name>
<dbReference type="KEGG" id="doe:DENOEST_1108"/>
<dbReference type="Pfam" id="PF03481">
    <property type="entry name" value="Sua5_C"/>
    <property type="match status" value="1"/>
</dbReference>
<comment type="subcellular location">
    <subcellularLocation>
        <location evidence="1 13">Cytoplasm</location>
    </subcellularLocation>
</comment>
<evidence type="ECO:0000256" key="4">
    <source>
        <dbReference type="ARBA" id="ARBA00015492"/>
    </source>
</evidence>
<feature type="domain" description="YrdC-like" evidence="15">
    <location>
        <begin position="1"/>
        <end position="192"/>
    </location>
</feature>
<dbReference type="InterPro" id="IPR010923">
    <property type="entry name" value="T(6)A37_SUA5"/>
</dbReference>
<dbReference type="PANTHER" id="PTHR17490">
    <property type="entry name" value="SUA5"/>
    <property type="match status" value="1"/>
</dbReference>
<evidence type="ECO:0000256" key="11">
    <source>
        <dbReference type="ARBA" id="ARBA00029774"/>
    </source>
</evidence>
<dbReference type="GO" id="GO:0005737">
    <property type="term" value="C:cytoplasm"/>
    <property type="evidence" value="ECO:0007669"/>
    <property type="project" value="UniProtKB-SubCell"/>
</dbReference>
<dbReference type="GO" id="GO:0008033">
    <property type="term" value="P:tRNA processing"/>
    <property type="evidence" value="ECO:0007669"/>
    <property type="project" value="UniProtKB-KW"/>
</dbReference>
<feature type="binding site" evidence="14">
    <location>
        <position position="23"/>
    </location>
    <ligand>
        <name>L-threonine</name>
        <dbReference type="ChEBI" id="CHEBI:57926"/>
    </ligand>
</feature>
<dbReference type="Gene3D" id="3.90.870.10">
    <property type="entry name" value="DHBP synthase"/>
    <property type="match status" value="1"/>
</dbReference>